<name>A0A1I7MY94_9BACT</name>
<dbReference type="InterPro" id="IPR035965">
    <property type="entry name" value="PAS-like_dom_sf"/>
</dbReference>
<evidence type="ECO:0000256" key="3">
    <source>
        <dbReference type="ARBA" id="ARBA00022553"/>
    </source>
</evidence>
<dbReference type="EC" id="2.7.13.3" evidence="2"/>
<dbReference type="SMART" id="SM00387">
    <property type="entry name" value="HATPase_c"/>
    <property type="match status" value="1"/>
</dbReference>
<reference evidence="12" key="1">
    <citation type="submission" date="2016-10" db="EMBL/GenBank/DDBJ databases">
        <authorList>
            <person name="Varghese N."/>
            <person name="Submissions S."/>
        </authorList>
    </citation>
    <scope>NUCLEOTIDE SEQUENCE [LARGE SCALE GENOMIC DNA]</scope>
    <source>
        <strain evidence="12">DSM 14807</strain>
    </source>
</reference>
<dbReference type="CDD" id="cd00075">
    <property type="entry name" value="HATPase"/>
    <property type="match status" value="1"/>
</dbReference>
<dbReference type="Pfam" id="PF00989">
    <property type="entry name" value="PAS"/>
    <property type="match status" value="1"/>
</dbReference>
<comment type="catalytic activity">
    <reaction evidence="1">
        <text>ATP + protein L-histidine = ADP + protein N-phospho-L-histidine.</text>
        <dbReference type="EC" id="2.7.13.3"/>
    </reaction>
</comment>
<dbReference type="NCBIfam" id="TIGR00229">
    <property type="entry name" value="sensory_box"/>
    <property type="match status" value="1"/>
</dbReference>
<feature type="domain" description="Histidine kinase" evidence="9">
    <location>
        <begin position="303"/>
        <end position="516"/>
    </location>
</feature>
<feature type="transmembrane region" description="Helical" evidence="8">
    <location>
        <begin position="6"/>
        <end position="25"/>
    </location>
</feature>
<dbReference type="PANTHER" id="PTHR43711:SF26">
    <property type="entry name" value="SENSOR HISTIDINE KINASE RCSC"/>
    <property type="match status" value="1"/>
</dbReference>
<keyword evidence="6" id="KW-0902">Two-component regulatory system</keyword>
<dbReference type="PRINTS" id="PR00344">
    <property type="entry name" value="BCTRLSENSOR"/>
</dbReference>
<dbReference type="PROSITE" id="PS50109">
    <property type="entry name" value="HIS_KIN"/>
    <property type="match status" value="1"/>
</dbReference>
<feature type="coiled-coil region" evidence="7">
    <location>
        <begin position="230"/>
        <end position="296"/>
    </location>
</feature>
<evidence type="ECO:0000256" key="6">
    <source>
        <dbReference type="ARBA" id="ARBA00023012"/>
    </source>
</evidence>
<dbReference type="Gene3D" id="3.30.450.20">
    <property type="entry name" value="PAS domain"/>
    <property type="match status" value="1"/>
</dbReference>
<dbReference type="InterPro" id="IPR050736">
    <property type="entry name" value="Sensor_HK_Regulatory"/>
</dbReference>
<evidence type="ECO:0000259" key="9">
    <source>
        <dbReference type="PROSITE" id="PS50109"/>
    </source>
</evidence>
<keyword evidence="4" id="KW-0808">Transferase</keyword>
<evidence type="ECO:0000313" key="11">
    <source>
        <dbReference type="EMBL" id="SFV27338.1"/>
    </source>
</evidence>
<dbReference type="CDD" id="cd00130">
    <property type="entry name" value="PAS"/>
    <property type="match status" value="1"/>
</dbReference>
<evidence type="ECO:0000256" key="1">
    <source>
        <dbReference type="ARBA" id="ARBA00000085"/>
    </source>
</evidence>
<evidence type="ECO:0000313" key="12">
    <source>
        <dbReference type="Proteomes" id="UP000199537"/>
    </source>
</evidence>
<dbReference type="Gene3D" id="1.10.287.130">
    <property type="match status" value="1"/>
</dbReference>
<dbReference type="GO" id="GO:0006355">
    <property type="term" value="P:regulation of DNA-templated transcription"/>
    <property type="evidence" value="ECO:0007669"/>
    <property type="project" value="InterPro"/>
</dbReference>
<feature type="transmembrane region" description="Helical" evidence="8">
    <location>
        <begin position="30"/>
        <end position="47"/>
    </location>
</feature>
<dbReference type="CDD" id="cd00082">
    <property type="entry name" value="HisKA"/>
    <property type="match status" value="1"/>
</dbReference>
<dbReference type="InterPro" id="IPR013767">
    <property type="entry name" value="PAS_fold"/>
</dbReference>
<feature type="domain" description="PAS" evidence="10">
    <location>
        <begin position="112"/>
        <end position="156"/>
    </location>
</feature>
<keyword evidence="8" id="KW-0812">Transmembrane</keyword>
<dbReference type="SUPFAM" id="SSF47384">
    <property type="entry name" value="Homodimeric domain of signal transducing histidine kinase"/>
    <property type="match status" value="1"/>
</dbReference>
<keyword evidence="12" id="KW-1185">Reference proteome</keyword>
<gene>
    <name evidence="11" type="ORF">SAMN05660895_0088</name>
</gene>
<dbReference type="GO" id="GO:0000155">
    <property type="term" value="F:phosphorelay sensor kinase activity"/>
    <property type="evidence" value="ECO:0007669"/>
    <property type="project" value="InterPro"/>
</dbReference>
<evidence type="ECO:0000256" key="7">
    <source>
        <dbReference type="SAM" id="Coils"/>
    </source>
</evidence>
<dbReference type="SMART" id="SM00091">
    <property type="entry name" value="PAS"/>
    <property type="match status" value="1"/>
</dbReference>
<keyword evidence="3" id="KW-0597">Phosphoprotein</keyword>
<protein>
    <recommendedName>
        <fullName evidence="2">histidine kinase</fullName>
        <ecNumber evidence="2">2.7.13.3</ecNumber>
    </recommendedName>
</protein>
<evidence type="ECO:0000259" key="10">
    <source>
        <dbReference type="PROSITE" id="PS50112"/>
    </source>
</evidence>
<dbReference type="EMBL" id="FPCJ01000001">
    <property type="protein sequence ID" value="SFV27338.1"/>
    <property type="molecule type" value="Genomic_DNA"/>
</dbReference>
<proteinExistence type="predicted"/>
<dbReference type="SUPFAM" id="SSF55785">
    <property type="entry name" value="PYP-like sensor domain (PAS domain)"/>
    <property type="match status" value="1"/>
</dbReference>
<dbReference type="InterPro" id="IPR036890">
    <property type="entry name" value="HATPase_C_sf"/>
</dbReference>
<keyword evidence="5" id="KW-0418">Kinase</keyword>
<feature type="transmembrane region" description="Helical" evidence="8">
    <location>
        <begin position="53"/>
        <end position="74"/>
    </location>
</feature>
<dbReference type="InterPro" id="IPR036097">
    <property type="entry name" value="HisK_dim/P_sf"/>
</dbReference>
<dbReference type="Pfam" id="PF00512">
    <property type="entry name" value="HisKA"/>
    <property type="match status" value="1"/>
</dbReference>
<dbReference type="SMART" id="SM00388">
    <property type="entry name" value="HisKA"/>
    <property type="match status" value="1"/>
</dbReference>
<dbReference type="InterPro" id="IPR003594">
    <property type="entry name" value="HATPase_dom"/>
</dbReference>
<dbReference type="Pfam" id="PF02518">
    <property type="entry name" value="HATPase_c"/>
    <property type="match status" value="1"/>
</dbReference>
<dbReference type="STRING" id="1393122.SAMN05660895_0088"/>
<organism evidence="11 12">
    <name type="scientific">Thermoflavifilum thermophilum</name>
    <dbReference type="NCBI Taxonomy" id="1393122"/>
    <lineage>
        <taxon>Bacteria</taxon>
        <taxon>Pseudomonadati</taxon>
        <taxon>Bacteroidota</taxon>
        <taxon>Chitinophagia</taxon>
        <taxon>Chitinophagales</taxon>
        <taxon>Chitinophagaceae</taxon>
        <taxon>Thermoflavifilum</taxon>
    </lineage>
</organism>
<evidence type="ECO:0000256" key="2">
    <source>
        <dbReference type="ARBA" id="ARBA00012438"/>
    </source>
</evidence>
<keyword evidence="8" id="KW-1133">Transmembrane helix</keyword>
<dbReference type="AlphaFoldDB" id="A0A1I7MY94"/>
<dbReference type="InterPro" id="IPR003661">
    <property type="entry name" value="HisK_dim/P_dom"/>
</dbReference>
<sequence length="516" mass="59882">MFEFKPWQLIFFSLVLLITSSLLMIWQPGYHFFVGGLMTAILVSLFIRQNDMTYFTTAWSLILIVGISIAGLLYKQMNTEKILQHAFSFLLVLGTGMFTLYVKSLYQKLYAEEEQLNALFQHATEGIILTDEQGFIVLANPAAERIFGYASKELQGLHIEQLVPHRFNEMHTRHRQQFYQHPAHRRMGAGRDLYGRKKDGQEFPVEVSLSFFYQHKKFYVIAFVVDITLRKQAEQHLLQQKEALEKLTDDMRRMNQHLEEEVQRRTHHLQQALLQLEHSRRELQEALEKEKELSEIKSRFVSMASHEFRTPLSTILSSASLIQRYPQAEQQQLREKHVQRIKDAVAHMNNLLEDFLSLGKLEEGKVEVRKEYFSLHELIDEVKEELQPLLKPGQHLHCEYTGKDQVFTDKQMLKAMLMNLLTNASKFSGENKPIMLQLDCSSETLRACVKDEGMGIPENEQHHLFSSFFRASNVTNIQGTGLGLHIVKRYVDLLNGQISIQSQEGKGTEVRFSIPL</sequence>
<dbReference type="InterPro" id="IPR005467">
    <property type="entry name" value="His_kinase_dom"/>
</dbReference>
<evidence type="ECO:0000256" key="5">
    <source>
        <dbReference type="ARBA" id="ARBA00022777"/>
    </source>
</evidence>
<evidence type="ECO:0000256" key="4">
    <source>
        <dbReference type="ARBA" id="ARBA00022679"/>
    </source>
</evidence>
<feature type="transmembrane region" description="Helical" evidence="8">
    <location>
        <begin position="86"/>
        <end position="106"/>
    </location>
</feature>
<keyword evidence="7" id="KW-0175">Coiled coil</keyword>
<dbReference type="InterPro" id="IPR004358">
    <property type="entry name" value="Sig_transdc_His_kin-like_C"/>
</dbReference>
<dbReference type="InterPro" id="IPR000014">
    <property type="entry name" value="PAS"/>
</dbReference>
<dbReference type="PROSITE" id="PS50112">
    <property type="entry name" value="PAS"/>
    <property type="match status" value="1"/>
</dbReference>
<evidence type="ECO:0000256" key="8">
    <source>
        <dbReference type="SAM" id="Phobius"/>
    </source>
</evidence>
<accession>A0A1I7MY94</accession>
<dbReference type="Proteomes" id="UP000199537">
    <property type="component" value="Unassembled WGS sequence"/>
</dbReference>
<dbReference type="PANTHER" id="PTHR43711">
    <property type="entry name" value="TWO-COMPONENT HISTIDINE KINASE"/>
    <property type="match status" value="1"/>
</dbReference>
<dbReference type="RefSeq" id="WP_245759857.1">
    <property type="nucleotide sequence ID" value="NZ_FPCJ01000001.1"/>
</dbReference>
<dbReference type="Gene3D" id="3.30.565.10">
    <property type="entry name" value="Histidine kinase-like ATPase, C-terminal domain"/>
    <property type="match status" value="1"/>
</dbReference>
<dbReference type="SUPFAM" id="SSF55874">
    <property type="entry name" value="ATPase domain of HSP90 chaperone/DNA topoisomerase II/histidine kinase"/>
    <property type="match status" value="1"/>
</dbReference>
<keyword evidence="8" id="KW-0472">Membrane</keyword>